<dbReference type="InterPro" id="IPR002545">
    <property type="entry name" value="CheW-lke_dom"/>
</dbReference>
<dbReference type="AlphaFoldDB" id="A0A1G6A084"/>
<evidence type="ECO:0000313" key="4">
    <source>
        <dbReference type="Proteomes" id="UP000198771"/>
    </source>
</evidence>
<dbReference type="GO" id="GO:0007165">
    <property type="term" value="P:signal transduction"/>
    <property type="evidence" value="ECO:0007669"/>
    <property type="project" value="InterPro"/>
</dbReference>
<gene>
    <name evidence="3" type="ORF">SAMN05660653_00030</name>
</gene>
<dbReference type="Pfam" id="PF01584">
    <property type="entry name" value="CheW"/>
    <property type="match status" value="1"/>
</dbReference>
<keyword evidence="4" id="KW-1185">Reference proteome</keyword>
<dbReference type="SUPFAM" id="SSF50341">
    <property type="entry name" value="CheW-like"/>
    <property type="match status" value="1"/>
</dbReference>
<feature type="region of interest" description="Disordered" evidence="1">
    <location>
        <begin position="159"/>
        <end position="180"/>
    </location>
</feature>
<dbReference type="GO" id="GO:0006935">
    <property type="term" value="P:chemotaxis"/>
    <property type="evidence" value="ECO:0007669"/>
    <property type="project" value="InterPro"/>
</dbReference>
<evidence type="ECO:0000256" key="1">
    <source>
        <dbReference type="SAM" id="MobiDB-lite"/>
    </source>
</evidence>
<dbReference type="OrthoDB" id="9790406at2"/>
<dbReference type="STRING" id="617002.SAMN05660653_00030"/>
<proteinExistence type="predicted"/>
<dbReference type="PANTHER" id="PTHR22617">
    <property type="entry name" value="CHEMOTAXIS SENSOR HISTIDINE KINASE-RELATED"/>
    <property type="match status" value="1"/>
</dbReference>
<reference evidence="3 4" key="1">
    <citation type="submission" date="2016-10" db="EMBL/GenBank/DDBJ databases">
        <authorList>
            <person name="de Groot N.N."/>
        </authorList>
    </citation>
    <scope>NUCLEOTIDE SEQUENCE [LARGE SCALE GENOMIC DNA]</scope>
    <source>
        <strain evidence="3 4">ASO4-2</strain>
    </source>
</reference>
<sequence length="180" mass="19630">MQHSASYLLFGIDQKLYALPVSKVIRVLPAAETTPGQNLPPMIRGLINIGGEVIPVVDIRSRPNRTDDEIDPEDRFILTSADGILMALLANSVDDVRELAEQTISLPLEDDPEMSESYSGDRRRGCTVVSTVDDEIVLIQDMRMFIKAATSLPSPADLFNDLPAPSEPEAMSHSASGSHE</sequence>
<dbReference type="Proteomes" id="UP000198771">
    <property type="component" value="Unassembled WGS sequence"/>
</dbReference>
<name>A0A1G6A084_9BACT</name>
<dbReference type="SMART" id="SM00260">
    <property type="entry name" value="CheW"/>
    <property type="match status" value="1"/>
</dbReference>
<dbReference type="GO" id="GO:0005829">
    <property type="term" value="C:cytosol"/>
    <property type="evidence" value="ECO:0007669"/>
    <property type="project" value="TreeGrafter"/>
</dbReference>
<dbReference type="Gene3D" id="2.30.30.40">
    <property type="entry name" value="SH3 Domains"/>
    <property type="match status" value="1"/>
</dbReference>
<feature type="domain" description="CheW-like" evidence="2">
    <location>
        <begin position="4"/>
        <end position="151"/>
    </location>
</feature>
<dbReference type="EMBL" id="FMXO01000001">
    <property type="protein sequence ID" value="SDB01832.1"/>
    <property type="molecule type" value="Genomic_DNA"/>
</dbReference>
<accession>A0A1G6A084</accession>
<dbReference type="Gene3D" id="2.40.50.180">
    <property type="entry name" value="CheA-289, Domain 4"/>
    <property type="match status" value="1"/>
</dbReference>
<evidence type="ECO:0000259" key="2">
    <source>
        <dbReference type="PROSITE" id="PS50851"/>
    </source>
</evidence>
<dbReference type="InterPro" id="IPR039315">
    <property type="entry name" value="CheW"/>
</dbReference>
<dbReference type="PROSITE" id="PS50851">
    <property type="entry name" value="CHEW"/>
    <property type="match status" value="1"/>
</dbReference>
<evidence type="ECO:0000313" key="3">
    <source>
        <dbReference type="EMBL" id="SDB01832.1"/>
    </source>
</evidence>
<dbReference type="PANTHER" id="PTHR22617:SF23">
    <property type="entry name" value="CHEMOTAXIS PROTEIN CHEW"/>
    <property type="match status" value="1"/>
</dbReference>
<organism evidence="3 4">
    <name type="scientific">Desulfonatronum thiosulfatophilum</name>
    <dbReference type="NCBI Taxonomy" id="617002"/>
    <lineage>
        <taxon>Bacteria</taxon>
        <taxon>Pseudomonadati</taxon>
        <taxon>Thermodesulfobacteriota</taxon>
        <taxon>Desulfovibrionia</taxon>
        <taxon>Desulfovibrionales</taxon>
        <taxon>Desulfonatronaceae</taxon>
        <taxon>Desulfonatronum</taxon>
    </lineage>
</organism>
<protein>
    <submittedName>
        <fullName evidence="3">CheW-like domain-containing protein</fullName>
    </submittedName>
</protein>
<dbReference type="RefSeq" id="WP_092116005.1">
    <property type="nucleotide sequence ID" value="NZ_FMXO01000001.1"/>
</dbReference>
<dbReference type="InterPro" id="IPR036061">
    <property type="entry name" value="CheW-like_dom_sf"/>
</dbReference>